<dbReference type="STRING" id="7070.D6WD98"/>
<evidence type="ECO:0000259" key="12">
    <source>
        <dbReference type="PROSITE" id="PS51831"/>
    </source>
</evidence>
<dbReference type="AlphaFoldDB" id="D6WD98"/>
<dbReference type="InterPro" id="IPR003607">
    <property type="entry name" value="HD/PDEase_dom"/>
</dbReference>
<dbReference type="InterPro" id="IPR035979">
    <property type="entry name" value="RBD_domain_sf"/>
</dbReference>
<evidence type="ECO:0000256" key="3">
    <source>
        <dbReference type="ARBA" id="ARBA00022801"/>
    </source>
</evidence>
<evidence type="ECO:0000256" key="5">
    <source>
        <dbReference type="ARBA" id="ARBA00024387"/>
    </source>
</evidence>
<dbReference type="PROSITE" id="PS51831">
    <property type="entry name" value="HD"/>
    <property type="match status" value="1"/>
</dbReference>
<comment type="similarity">
    <text evidence="7">Belongs to the MESH1 family.</text>
</comment>
<dbReference type="SUPFAM" id="SSF109604">
    <property type="entry name" value="HD-domain/PDEase-like"/>
    <property type="match status" value="1"/>
</dbReference>
<dbReference type="eggNOG" id="KOG1157">
    <property type="taxonomic scope" value="Eukaryota"/>
</dbReference>
<comment type="cofactor">
    <cofactor evidence="1">
        <name>Mn(2+)</name>
        <dbReference type="ChEBI" id="CHEBI:29035"/>
    </cofactor>
</comment>
<dbReference type="HOGENOM" id="CLU_084517_1_0_1"/>
<keyword evidence="14" id="KW-1185">Reference proteome</keyword>
<evidence type="ECO:0000256" key="2">
    <source>
        <dbReference type="ARBA" id="ARBA00022723"/>
    </source>
</evidence>
<dbReference type="PANTHER" id="PTHR46246">
    <property type="entry name" value="GUANOSINE-3',5'-BIS(DIPHOSPHATE) 3'-PYROPHOSPHOHYDROLASE MESH1"/>
    <property type="match status" value="1"/>
</dbReference>
<accession>D6WD98</accession>
<dbReference type="Proteomes" id="UP000007266">
    <property type="component" value="Linkage group 3"/>
</dbReference>
<evidence type="ECO:0000256" key="7">
    <source>
        <dbReference type="ARBA" id="ARBA00038354"/>
    </source>
</evidence>
<dbReference type="CDD" id="cd00077">
    <property type="entry name" value="HDc"/>
    <property type="match status" value="1"/>
</dbReference>
<dbReference type="PANTHER" id="PTHR46246:SF1">
    <property type="entry name" value="GUANOSINE-3',5'-BIS(DIPHOSPHATE) 3'-PYROPHOSPHOHYDROLASE MESH1"/>
    <property type="match status" value="1"/>
</dbReference>
<dbReference type="Gene3D" id="1.10.3210.10">
    <property type="entry name" value="Hypothetical protein af1432"/>
    <property type="match status" value="1"/>
</dbReference>
<evidence type="ECO:0000256" key="4">
    <source>
        <dbReference type="ARBA" id="ARBA00023211"/>
    </source>
</evidence>
<evidence type="ECO:0000256" key="11">
    <source>
        <dbReference type="ARBA" id="ARBA00047968"/>
    </source>
</evidence>
<organism evidence="13 14">
    <name type="scientific">Tribolium castaneum</name>
    <name type="common">Red flour beetle</name>
    <dbReference type="NCBI Taxonomy" id="7070"/>
    <lineage>
        <taxon>Eukaryota</taxon>
        <taxon>Metazoa</taxon>
        <taxon>Ecdysozoa</taxon>
        <taxon>Arthropoda</taxon>
        <taxon>Hexapoda</taxon>
        <taxon>Insecta</taxon>
        <taxon>Pterygota</taxon>
        <taxon>Neoptera</taxon>
        <taxon>Endopterygota</taxon>
        <taxon>Coleoptera</taxon>
        <taxon>Polyphaga</taxon>
        <taxon>Cucujiformia</taxon>
        <taxon>Tenebrionidae</taxon>
        <taxon>Tenebrionidae incertae sedis</taxon>
        <taxon>Tribolium</taxon>
    </lineage>
</organism>
<dbReference type="SMART" id="SM00471">
    <property type="entry name" value="HDc"/>
    <property type="match status" value="1"/>
</dbReference>
<comment type="function">
    <text evidence="6">ppGpp hydrolyzing enzyme involved in starvation response.</text>
</comment>
<evidence type="ECO:0000313" key="13">
    <source>
        <dbReference type="EMBL" id="EEZ99488.2"/>
    </source>
</evidence>
<evidence type="ECO:0000256" key="1">
    <source>
        <dbReference type="ARBA" id="ARBA00001936"/>
    </source>
</evidence>
<dbReference type="Pfam" id="PF13328">
    <property type="entry name" value="HD_4"/>
    <property type="match status" value="1"/>
</dbReference>
<gene>
    <name evidence="13" type="primary">AUGUSTUS-3.0.2_00063</name>
    <name evidence="13" type="ORF">TcasGA2_TC000063</name>
</gene>
<dbReference type="Gene3D" id="3.30.70.330">
    <property type="match status" value="1"/>
</dbReference>
<keyword evidence="2" id="KW-0479">Metal-binding</keyword>
<keyword evidence="3" id="KW-0378">Hydrolase</keyword>
<evidence type="ECO:0000256" key="8">
    <source>
        <dbReference type="ARBA" id="ARBA00040793"/>
    </source>
</evidence>
<name>D6WD98_TRICA</name>
<sequence>MTNIAGDLLKCVNFAAEKHKDQRRKNASKTPYINHPIGVAYILTHEAEIDDLDVLQAALLHDTVEDTATTFEEIEQVFGKRVRDIVEEVTDDKSLPKEERKRLQIEHAPGASHQAKLVKLADKLYNLRDLENSAPEGWSEQRIQEYFTWSSKVVAGLRGTNPALERSLDQQSLCQTRPAYRQGRRLTAVKTYTIANESRHLFVYGVPKIDLFSELKALCAKQGKLAKFHLVADHKTEIFTECFHVVYDKFEVARKAKRLLDNKSFYGGILHVCYAPEYESVDETRAKLLLRRQSILDYKG</sequence>
<evidence type="ECO:0000256" key="10">
    <source>
        <dbReference type="ARBA" id="ARBA00041770"/>
    </source>
</evidence>
<keyword evidence="4" id="KW-0464">Manganese</keyword>
<evidence type="ECO:0000313" key="14">
    <source>
        <dbReference type="Proteomes" id="UP000007266"/>
    </source>
</evidence>
<dbReference type="EC" id="3.1.7.2" evidence="5"/>
<dbReference type="GO" id="GO:0003676">
    <property type="term" value="F:nucleic acid binding"/>
    <property type="evidence" value="ECO:0007669"/>
    <property type="project" value="InterPro"/>
</dbReference>
<dbReference type="InterPro" id="IPR052194">
    <property type="entry name" value="MESH1"/>
</dbReference>
<dbReference type="EMBL" id="KQ971321">
    <property type="protein sequence ID" value="EEZ99488.2"/>
    <property type="molecule type" value="Genomic_DNA"/>
</dbReference>
<evidence type="ECO:0000256" key="6">
    <source>
        <dbReference type="ARBA" id="ARBA00037781"/>
    </source>
</evidence>
<evidence type="ECO:0000256" key="9">
    <source>
        <dbReference type="ARBA" id="ARBA00041464"/>
    </source>
</evidence>
<dbReference type="SUPFAM" id="SSF54928">
    <property type="entry name" value="RNA-binding domain, RBD"/>
    <property type="match status" value="1"/>
</dbReference>
<protein>
    <recommendedName>
        <fullName evidence="8">Guanosine-3',5'-bis(diphosphate) 3'-pyrophosphohydrolase MESH1</fullName>
        <ecNumber evidence="5">3.1.7.2</ecNumber>
    </recommendedName>
    <alternativeName>
        <fullName evidence="9">Metazoan SpoT homolog 1</fullName>
    </alternativeName>
    <alternativeName>
        <fullName evidence="10">Penta-phosphate guanosine-3'-pyrophosphohydrolase</fullName>
    </alternativeName>
</protein>
<feature type="domain" description="HD" evidence="12">
    <location>
        <begin position="32"/>
        <end position="127"/>
    </location>
</feature>
<dbReference type="GO" id="GO:0046872">
    <property type="term" value="F:metal ion binding"/>
    <property type="evidence" value="ECO:0007669"/>
    <property type="project" value="UniProtKB-KW"/>
</dbReference>
<proteinExistence type="inferred from homology"/>
<dbReference type="InterPro" id="IPR012677">
    <property type="entry name" value="Nucleotide-bd_a/b_plait_sf"/>
</dbReference>
<dbReference type="InterPro" id="IPR006674">
    <property type="entry name" value="HD_domain"/>
</dbReference>
<dbReference type="GO" id="GO:0008893">
    <property type="term" value="F:guanosine-3',5'-bis(diphosphate) 3'-diphosphatase activity"/>
    <property type="evidence" value="ECO:0000318"/>
    <property type="project" value="GO_Central"/>
</dbReference>
<reference evidence="13 14" key="2">
    <citation type="journal article" date="2010" name="Nucleic Acids Res.">
        <title>BeetleBase in 2010: revisions to provide comprehensive genomic information for Tribolium castaneum.</title>
        <authorList>
            <person name="Kim H.S."/>
            <person name="Murphy T."/>
            <person name="Xia J."/>
            <person name="Caragea D."/>
            <person name="Park Y."/>
            <person name="Beeman R.W."/>
            <person name="Lorenzen M.D."/>
            <person name="Butcher S."/>
            <person name="Manak J.R."/>
            <person name="Brown S.J."/>
        </authorList>
    </citation>
    <scope>GENOME REANNOTATION</scope>
    <source>
        <strain evidence="13 14">Georgia GA2</strain>
    </source>
</reference>
<reference evidence="13 14" key="1">
    <citation type="journal article" date="2008" name="Nature">
        <title>The genome of the model beetle and pest Tribolium castaneum.</title>
        <authorList>
            <consortium name="Tribolium Genome Sequencing Consortium"/>
            <person name="Richards S."/>
            <person name="Gibbs R.A."/>
            <person name="Weinstock G.M."/>
            <person name="Brown S.J."/>
            <person name="Denell R."/>
            <person name="Beeman R.W."/>
            <person name="Gibbs R."/>
            <person name="Beeman R.W."/>
            <person name="Brown S.J."/>
            <person name="Bucher G."/>
            <person name="Friedrich M."/>
            <person name="Grimmelikhuijzen C.J."/>
            <person name="Klingler M."/>
            <person name="Lorenzen M."/>
            <person name="Richards S."/>
            <person name="Roth S."/>
            <person name="Schroder R."/>
            <person name="Tautz D."/>
            <person name="Zdobnov E.M."/>
            <person name="Muzny D."/>
            <person name="Gibbs R.A."/>
            <person name="Weinstock G.M."/>
            <person name="Attaway T."/>
            <person name="Bell S."/>
            <person name="Buhay C.J."/>
            <person name="Chandrabose M.N."/>
            <person name="Chavez D."/>
            <person name="Clerk-Blankenburg K.P."/>
            <person name="Cree A."/>
            <person name="Dao M."/>
            <person name="Davis C."/>
            <person name="Chacko J."/>
            <person name="Dinh H."/>
            <person name="Dugan-Rocha S."/>
            <person name="Fowler G."/>
            <person name="Garner T.T."/>
            <person name="Garnes J."/>
            <person name="Gnirke A."/>
            <person name="Hawes A."/>
            <person name="Hernandez J."/>
            <person name="Hines S."/>
            <person name="Holder M."/>
            <person name="Hume J."/>
            <person name="Jhangiani S.N."/>
            <person name="Joshi V."/>
            <person name="Khan Z.M."/>
            <person name="Jackson L."/>
            <person name="Kovar C."/>
            <person name="Kowis A."/>
            <person name="Lee S."/>
            <person name="Lewis L.R."/>
            <person name="Margolis J."/>
            <person name="Morgan M."/>
            <person name="Nazareth L.V."/>
            <person name="Nguyen N."/>
            <person name="Okwuonu G."/>
            <person name="Parker D."/>
            <person name="Richards S."/>
            <person name="Ruiz S.J."/>
            <person name="Santibanez J."/>
            <person name="Savard J."/>
            <person name="Scherer S.E."/>
            <person name="Schneider B."/>
            <person name="Sodergren E."/>
            <person name="Tautz D."/>
            <person name="Vattahil S."/>
            <person name="Villasana D."/>
            <person name="White C.S."/>
            <person name="Wright R."/>
            <person name="Park Y."/>
            <person name="Beeman R.W."/>
            <person name="Lord J."/>
            <person name="Oppert B."/>
            <person name="Lorenzen M."/>
            <person name="Brown S."/>
            <person name="Wang L."/>
            <person name="Savard J."/>
            <person name="Tautz D."/>
            <person name="Richards S."/>
            <person name="Weinstock G."/>
            <person name="Gibbs R.A."/>
            <person name="Liu Y."/>
            <person name="Worley K."/>
            <person name="Weinstock G."/>
            <person name="Elsik C.G."/>
            <person name="Reese J.T."/>
            <person name="Elhaik E."/>
            <person name="Landan G."/>
            <person name="Graur D."/>
            <person name="Arensburger P."/>
            <person name="Atkinson P."/>
            <person name="Beeman R.W."/>
            <person name="Beidler J."/>
            <person name="Brown S.J."/>
            <person name="Demuth J.P."/>
            <person name="Drury D.W."/>
            <person name="Du Y.Z."/>
            <person name="Fujiwara H."/>
            <person name="Lorenzen M."/>
            <person name="Maselli V."/>
            <person name="Osanai M."/>
            <person name="Park Y."/>
            <person name="Robertson H.M."/>
            <person name="Tu Z."/>
            <person name="Wang J.J."/>
            <person name="Wang S."/>
            <person name="Richards S."/>
            <person name="Song H."/>
            <person name="Zhang L."/>
            <person name="Sodergren E."/>
            <person name="Werner D."/>
            <person name="Stanke M."/>
            <person name="Morgenstern B."/>
            <person name="Solovyev V."/>
            <person name="Kosarev P."/>
            <person name="Brown G."/>
            <person name="Chen H.C."/>
            <person name="Ermolaeva O."/>
            <person name="Hlavina W."/>
            <person name="Kapustin Y."/>
            <person name="Kiryutin B."/>
            <person name="Kitts P."/>
            <person name="Maglott D."/>
            <person name="Pruitt K."/>
            <person name="Sapojnikov V."/>
            <person name="Souvorov A."/>
            <person name="Mackey A.J."/>
            <person name="Waterhouse R.M."/>
            <person name="Wyder S."/>
            <person name="Zdobnov E.M."/>
            <person name="Zdobnov E.M."/>
            <person name="Wyder S."/>
            <person name="Kriventseva E.V."/>
            <person name="Kadowaki T."/>
            <person name="Bork P."/>
            <person name="Aranda M."/>
            <person name="Bao R."/>
            <person name="Beermann A."/>
            <person name="Berns N."/>
            <person name="Bolognesi R."/>
            <person name="Bonneton F."/>
            <person name="Bopp D."/>
            <person name="Brown S.J."/>
            <person name="Bucher G."/>
            <person name="Butts T."/>
            <person name="Chaumot A."/>
            <person name="Denell R.E."/>
            <person name="Ferrier D.E."/>
            <person name="Friedrich M."/>
            <person name="Gordon C.M."/>
            <person name="Jindra M."/>
            <person name="Klingler M."/>
            <person name="Lan Q."/>
            <person name="Lattorff H.M."/>
            <person name="Laudet V."/>
            <person name="von Levetsow C."/>
            <person name="Liu Z."/>
            <person name="Lutz R."/>
            <person name="Lynch J.A."/>
            <person name="da Fonseca R.N."/>
            <person name="Posnien N."/>
            <person name="Reuter R."/>
            <person name="Roth S."/>
            <person name="Savard J."/>
            <person name="Schinko J.B."/>
            <person name="Schmitt C."/>
            <person name="Schoppmeier M."/>
            <person name="Schroder R."/>
            <person name="Shippy T.D."/>
            <person name="Simonnet F."/>
            <person name="Marques-Souza H."/>
            <person name="Tautz D."/>
            <person name="Tomoyasu Y."/>
            <person name="Trauner J."/>
            <person name="Van der Zee M."/>
            <person name="Vervoort M."/>
            <person name="Wittkopp N."/>
            <person name="Wimmer E.A."/>
            <person name="Yang X."/>
            <person name="Jones A.K."/>
            <person name="Sattelle D.B."/>
            <person name="Ebert P.R."/>
            <person name="Nelson D."/>
            <person name="Scott J.G."/>
            <person name="Beeman R.W."/>
            <person name="Muthukrishnan S."/>
            <person name="Kramer K.J."/>
            <person name="Arakane Y."/>
            <person name="Beeman R.W."/>
            <person name="Zhu Q."/>
            <person name="Hogenkamp D."/>
            <person name="Dixit R."/>
            <person name="Oppert B."/>
            <person name="Jiang H."/>
            <person name="Zou Z."/>
            <person name="Marshall J."/>
            <person name="Elpidina E."/>
            <person name="Vinokurov K."/>
            <person name="Oppert C."/>
            <person name="Zou Z."/>
            <person name="Evans J."/>
            <person name="Lu Z."/>
            <person name="Zhao P."/>
            <person name="Sumathipala N."/>
            <person name="Altincicek B."/>
            <person name="Vilcinskas A."/>
            <person name="Williams M."/>
            <person name="Hultmark D."/>
            <person name="Hetru C."/>
            <person name="Jiang H."/>
            <person name="Grimmelikhuijzen C.J."/>
            <person name="Hauser F."/>
            <person name="Cazzamali G."/>
            <person name="Williamson M."/>
            <person name="Park Y."/>
            <person name="Li B."/>
            <person name="Tanaka Y."/>
            <person name="Predel R."/>
            <person name="Neupert S."/>
            <person name="Schachtner J."/>
            <person name="Verleyen P."/>
            <person name="Raible F."/>
            <person name="Bork P."/>
            <person name="Friedrich M."/>
            <person name="Walden K.K."/>
            <person name="Robertson H.M."/>
            <person name="Angeli S."/>
            <person name="Foret S."/>
            <person name="Bucher G."/>
            <person name="Schuetz S."/>
            <person name="Maleszka R."/>
            <person name="Wimmer E.A."/>
            <person name="Beeman R.W."/>
            <person name="Lorenzen M."/>
            <person name="Tomoyasu Y."/>
            <person name="Miller S.C."/>
            <person name="Grossmann D."/>
            <person name="Bucher G."/>
        </authorList>
    </citation>
    <scope>NUCLEOTIDE SEQUENCE [LARGE SCALE GENOMIC DNA]</scope>
    <source>
        <strain evidence="13 14">Georgia GA2</strain>
    </source>
</reference>
<dbReference type="FunFam" id="1.10.3210.10:FF:000012">
    <property type="entry name" value="HD domain containing 3"/>
    <property type="match status" value="1"/>
</dbReference>
<comment type="catalytic activity">
    <reaction evidence="11">
        <text>guanosine 3',5'-bis(diphosphate) + H2O = GDP + diphosphate + H(+)</text>
        <dbReference type="Rhea" id="RHEA:14253"/>
        <dbReference type="ChEBI" id="CHEBI:15377"/>
        <dbReference type="ChEBI" id="CHEBI:15378"/>
        <dbReference type="ChEBI" id="CHEBI:33019"/>
        <dbReference type="ChEBI" id="CHEBI:58189"/>
        <dbReference type="ChEBI" id="CHEBI:77828"/>
        <dbReference type="EC" id="3.1.7.2"/>
    </reaction>
</comment>